<organism evidence="3 4">
    <name type="scientific">Arenivirga flava</name>
    <dbReference type="NCBI Taxonomy" id="1930060"/>
    <lineage>
        <taxon>Bacteria</taxon>
        <taxon>Bacillati</taxon>
        <taxon>Actinomycetota</taxon>
        <taxon>Actinomycetes</taxon>
        <taxon>Micrococcales</taxon>
        <taxon>Microbacteriaceae</taxon>
        <taxon>Arenivirga</taxon>
    </lineage>
</organism>
<comment type="caution">
    <text evidence="3">The sequence shown here is derived from an EMBL/GenBank/DDBJ whole genome shotgun (WGS) entry which is preliminary data.</text>
</comment>
<keyword evidence="4" id="KW-1185">Reference proteome</keyword>
<evidence type="ECO:0000256" key="1">
    <source>
        <dbReference type="SAM" id="MobiDB-lite"/>
    </source>
</evidence>
<dbReference type="EMBL" id="BSUL01000001">
    <property type="protein sequence ID" value="GMA28855.1"/>
    <property type="molecule type" value="Genomic_DNA"/>
</dbReference>
<evidence type="ECO:0000259" key="2">
    <source>
        <dbReference type="PROSITE" id="PS51186"/>
    </source>
</evidence>
<feature type="domain" description="N-acetyltransferase" evidence="2">
    <location>
        <begin position="3"/>
        <end position="210"/>
    </location>
</feature>
<dbReference type="PROSITE" id="PS51186">
    <property type="entry name" value="GNAT"/>
    <property type="match status" value="1"/>
</dbReference>
<feature type="region of interest" description="Disordered" evidence="1">
    <location>
        <begin position="191"/>
        <end position="210"/>
    </location>
</feature>
<dbReference type="PANTHER" id="PTHR42791:SF2">
    <property type="entry name" value="N-ACETYLTRANSFERASE DOMAIN-CONTAINING PROTEIN"/>
    <property type="match status" value="1"/>
</dbReference>
<evidence type="ECO:0000313" key="3">
    <source>
        <dbReference type="EMBL" id="GMA28855.1"/>
    </source>
</evidence>
<dbReference type="SUPFAM" id="SSF55729">
    <property type="entry name" value="Acyl-CoA N-acyltransferases (Nat)"/>
    <property type="match status" value="1"/>
</dbReference>
<name>A0AA37UGF2_9MICO</name>
<dbReference type="Pfam" id="PF00583">
    <property type="entry name" value="Acetyltransf_1"/>
    <property type="match status" value="1"/>
</dbReference>
<dbReference type="RefSeq" id="WP_284232424.1">
    <property type="nucleotide sequence ID" value="NZ_BSUL01000001.1"/>
</dbReference>
<dbReference type="AlphaFoldDB" id="A0AA37UGF2"/>
<sequence length="210" mass="23164">MRVVVRAATPADVPMIAALLTSSLSDDPFFRPLLPEGPQRLTGAVRFFAAYALTHLGRDRALDVACADDGRVLGVAAWTYRPEGRSSLASRQTGRSVHYVRAIGVRKILRALRLRQEIEHRRPFGTHWWLSAIAVDESARRLGVGSALLTHRLALIDAAHEAAYVEATSDTAVALCECFRFLPQATQGGNAGYPMQAMSREPTRPMHRYD</sequence>
<dbReference type="InterPro" id="IPR016181">
    <property type="entry name" value="Acyl_CoA_acyltransferase"/>
</dbReference>
<feature type="compositionally biased region" description="Basic and acidic residues" evidence="1">
    <location>
        <begin position="201"/>
        <end position="210"/>
    </location>
</feature>
<dbReference type="CDD" id="cd04301">
    <property type="entry name" value="NAT_SF"/>
    <property type="match status" value="1"/>
</dbReference>
<dbReference type="InterPro" id="IPR052523">
    <property type="entry name" value="Trichothecene_AcTrans"/>
</dbReference>
<gene>
    <name evidence="3" type="ORF">GCM10025874_21080</name>
</gene>
<dbReference type="PANTHER" id="PTHR42791">
    <property type="entry name" value="GNAT FAMILY ACETYLTRANSFERASE"/>
    <property type="match status" value="1"/>
</dbReference>
<accession>A0AA37UGF2</accession>
<proteinExistence type="predicted"/>
<reference evidence="3 4" key="1">
    <citation type="journal article" date="2014" name="Int. J. Syst. Evol. Microbiol.">
        <title>Complete genome sequence of Corynebacterium casei LMG S-19264T (=DSM 44701T), isolated from a smear-ripened cheese.</title>
        <authorList>
            <consortium name="US DOE Joint Genome Institute (JGI-PGF)"/>
            <person name="Walter F."/>
            <person name="Albersmeier A."/>
            <person name="Kalinowski J."/>
            <person name="Ruckert C."/>
        </authorList>
    </citation>
    <scope>NUCLEOTIDE SEQUENCE [LARGE SCALE GENOMIC DNA]</scope>
    <source>
        <strain evidence="3 4">NBRC 112289</strain>
    </source>
</reference>
<dbReference type="InterPro" id="IPR000182">
    <property type="entry name" value="GNAT_dom"/>
</dbReference>
<dbReference type="GO" id="GO:0016747">
    <property type="term" value="F:acyltransferase activity, transferring groups other than amino-acyl groups"/>
    <property type="evidence" value="ECO:0007669"/>
    <property type="project" value="InterPro"/>
</dbReference>
<protein>
    <submittedName>
        <fullName evidence="3">GCN5 family N-acetyltransferase</fullName>
    </submittedName>
</protein>
<dbReference type="Gene3D" id="3.40.630.30">
    <property type="match status" value="1"/>
</dbReference>
<evidence type="ECO:0000313" key="4">
    <source>
        <dbReference type="Proteomes" id="UP001157160"/>
    </source>
</evidence>
<dbReference type="Proteomes" id="UP001157160">
    <property type="component" value="Unassembled WGS sequence"/>
</dbReference>